<comment type="caution">
    <text evidence="1">The sequence shown here is derived from an EMBL/GenBank/DDBJ whole genome shotgun (WGS) entry which is preliminary data.</text>
</comment>
<dbReference type="OrthoDB" id="517784at2"/>
<proteinExistence type="predicted"/>
<evidence type="ECO:0000313" key="2">
    <source>
        <dbReference type="Proteomes" id="UP000186868"/>
    </source>
</evidence>
<dbReference type="Proteomes" id="UP000186868">
    <property type="component" value="Unassembled WGS sequence"/>
</dbReference>
<dbReference type="NCBIfam" id="NF038167">
    <property type="entry name" value="cyan_ocin_like"/>
    <property type="match status" value="1"/>
</dbReference>
<accession>A0A1U7HCB5</accession>
<dbReference type="EMBL" id="MRCB01000022">
    <property type="protein sequence ID" value="OKH21204.1"/>
    <property type="molecule type" value="Genomic_DNA"/>
</dbReference>
<dbReference type="AlphaFoldDB" id="A0A1U7HCB5"/>
<gene>
    <name evidence="1" type="ORF">NIES593_16435</name>
</gene>
<keyword evidence="2" id="KW-1185">Reference proteome</keyword>
<reference evidence="1 2" key="1">
    <citation type="submission" date="2016-11" db="EMBL/GenBank/DDBJ databases">
        <title>Draft Genome Sequences of Nine Cyanobacterial Strains from Diverse Habitats.</title>
        <authorList>
            <person name="Zhu T."/>
            <person name="Hou S."/>
            <person name="Lu X."/>
            <person name="Hess W.R."/>
        </authorList>
    </citation>
    <scope>NUCLEOTIDE SEQUENCE [LARGE SCALE GENOMIC DNA]</scope>
    <source>
        <strain evidence="1 2">NIES-593</strain>
    </source>
</reference>
<name>A0A1U7HCB5_9CYAN</name>
<dbReference type="STRING" id="1921803.NIES593_16435"/>
<organism evidence="1 2">
    <name type="scientific">Hydrococcus rivularis NIES-593</name>
    <dbReference type="NCBI Taxonomy" id="1921803"/>
    <lineage>
        <taxon>Bacteria</taxon>
        <taxon>Bacillati</taxon>
        <taxon>Cyanobacteriota</taxon>
        <taxon>Cyanophyceae</taxon>
        <taxon>Pleurocapsales</taxon>
        <taxon>Hydrococcaceae</taxon>
        <taxon>Hydrococcus</taxon>
    </lineage>
</organism>
<evidence type="ECO:0008006" key="3">
    <source>
        <dbReference type="Google" id="ProtNLM"/>
    </source>
</evidence>
<protein>
    <recommendedName>
        <fullName evidence="3">Bacteriocin</fullName>
    </recommendedName>
</protein>
<evidence type="ECO:0000313" key="1">
    <source>
        <dbReference type="EMBL" id="OKH21204.1"/>
    </source>
</evidence>
<sequence>MKTEFFIELSDEQQEMIAGGGSFSDLAKEATNECEDAQKLIADAIFGELPSEIATAYGIANDVFDA</sequence>
<dbReference type="InterPro" id="IPR049891">
    <property type="entry name" value="CTB"/>
</dbReference>
<dbReference type="RefSeq" id="WP_073600621.1">
    <property type="nucleotide sequence ID" value="NZ_MRCB01000022.1"/>
</dbReference>